<gene>
    <name evidence="1" type="ORF">Pint_21476</name>
</gene>
<dbReference type="EMBL" id="CM047748">
    <property type="protein sequence ID" value="KAJ0013608.1"/>
    <property type="molecule type" value="Genomic_DNA"/>
</dbReference>
<name>A0ACC0XBE5_9ROSI</name>
<dbReference type="Proteomes" id="UP001163603">
    <property type="component" value="Chromosome 13"/>
</dbReference>
<proteinExistence type="predicted"/>
<keyword evidence="2" id="KW-1185">Reference proteome</keyword>
<evidence type="ECO:0000313" key="2">
    <source>
        <dbReference type="Proteomes" id="UP001163603"/>
    </source>
</evidence>
<comment type="caution">
    <text evidence="1">The sequence shown here is derived from an EMBL/GenBank/DDBJ whole genome shotgun (WGS) entry which is preliminary data.</text>
</comment>
<sequence length="48" mass="5330">MLLLGVFVADEALILHNLIGQLLWSVSLFRGKSQPQLVDGTYNLSLVF</sequence>
<protein>
    <submittedName>
        <fullName evidence="1">Uncharacterized protein</fullName>
    </submittedName>
</protein>
<accession>A0ACC0XBE5</accession>
<organism evidence="1 2">
    <name type="scientific">Pistacia integerrima</name>
    <dbReference type="NCBI Taxonomy" id="434235"/>
    <lineage>
        <taxon>Eukaryota</taxon>
        <taxon>Viridiplantae</taxon>
        <taxon>Streptophyta</taxon>
        <taxon>Embryophyta</taxon>
        <taxon>Tracheophyta</taxon>
        <taxon>Spermatophyta</taxon>
        <taxon>Magnoliopsida</taxon>
        <taxon>eudicotyledons</taxon>
        <taxon>Gunneridae</taxon>
        <taxon>Pentapetalae</taxon>
        <taxon>rosids</taxon>
        <taxon>malvids</taxon>
        <taxon>Sapindales</taxon>
        <taxon>Anacardiaceae</taxon>
        <taxon>Pistacia</taxon>
    </lineage>
</organism>
<evidence type="ECO:0000313" key="1">
    <source>
        <dbReference type="EMBL" id="KAJ0013608.1"/>
    </source>
</evidence>
<reference evidence="2" key="1">
    <citation type="journal article" date="2023" name="G3 (Bethesda)">
        <title>Genome assembly and association tests identify interacting loci associated with vigor, precocity, and sex in interspecific pistachio rootstocks.</title>
        <authorList>
            <person name="Palmer W."/>
            <person name="Jacygrad E."/>
            <person name="Sagayaradj S."/>
            <person name="Cavanaugh K."/>
            <person name="Han R."/>
            <person name="Bertier L."/>
            <person name="Beede B."/>
            <person name="Kafkas S."/>
            <person name="Golino D."/>
            <person name="Preece J."/>
            <person name="Michelmore R."/>
        </authorList>
    </citation>
    <scope>NUCLEOTIDE SEQUENCE [LARGE SCALE GENOMIC DNA]</scope>
</reference>